<sequence>MIKLIGCVLIISACTQMGCAMATDKIRQMKYLKLLRRLIFETRAMVEGGMTFGEIILKLSLQKDYSDFTFLSQDTSSPDVRRRITEDIYKSKLFDNEIRQTAIDFFEKLGTTDTNGQLAYISMSLAALDEQISRLSENFTSQVRLCRALGVLSGAFIAILLI</sequence>
<dbReference type="AlphaFoldDB" id="A0AAE3IF01"/>
<evidence type="ECO:0000256" key="1">
    <source>
        <dbReference type="SAM" id="SignalP"/>
    </source>
</evidence>
<comment type="caution">
    <text evidence="2">The sequence shown here is derived from an EMBL/GenBank/DDBJ whole genome shotgun (WGS) entry which is preliminary data.</text>
</comment>
<dbReference type="RefSeq" id="WP_117923703.1">
    <property type="nucleotide sequence ID" value="NZ_JAOQJZ010000002.1"/>
</dbReference>
<feature type="chain" id="PRO_5041900927" evidence="1">
    <location>
        <begin position="23"/>
        <end position="162"/>
    </location>
</feature>
<dbReference type="Proteomes" id="UP001208131">
    <property type="component" value="Unassembled WGS sequence"/>
</dbReference>
<organism evidence="2 3">
    <name type="scientific">Hominimerdicola aceti</name>
    <dbReference type="NCBI Taxonomy" id="2981726"/>
    <lineage>
        <taxon>Bacteria</taxon>
        <taxon>Bacillati</taxon>
        <taxon>Bacillota</taxon>
        <taxon>Clostridia</taxon>
        <taxon>Eubacteriales</taxon>
        <taxon>Oscillospiraceae</taxon>
        <taxon>Hominimerdicola</taxon>
    </lineage>
</organism>
<gene>
    <name evidence="2" type="ORF">OCV57_02480</name>
</gene>
<keyword evidence="3" id="KW-1185">Reference proteome</keyword>
<dbReference type="InterPro" id="IPR014198">
    <property type="entry name" value="Spore_III_AB"/>
</dbReference>
<accession>A0AAE3IF01</accession>
<feature type="signal peptide" evidence="1">
    <location>
        <begin position="1"/>
        <end position="22"/>
    </location>
</feature>
<reference evidence="2 3" key="1">
    <citation type="journal article" date="2021" name="ISME Commun">
        <title>Automated analysis of genomic sequences facilitates high-throughput and comprehensive description of bacteria.</title>
        <authorList>
            <person name="Hitch T.C.A."/>
        </authorList>
    </citation>
    <scope>NUCLEOTIDE SEQUENCE [LARGE SCALE GENOMIC DNA]</scope>
    <source>
        <strain evidence="2 3">Sanger_31</strain>
    </source>
</reference>
<proteinExistence type="predicted"/>
<evidence type="ECO:0000313" key="2">
    <source>
        <dbReference type="EMBL" id="MCU6704794.1"/>
    </source>
</evidence>
<dbReference type="Pfam" id="PF09548">
    <property type="entry name" value="Spore_III_AB"/>
    <property type="match status" value="1"/>
</dbReference>
<name>A0AAE3IF01_9FIRM</name>
<evidence type="ECO:0000313" key="3">
    <source>
        <dbReference type="Proteomes" id="UP001208131"/>
    </source>
</evidence>
<protein>
    <submittedName>
        <fullName evidence="2">Stage III sporulation protein AB</fullName>
    </submittedName>
</protein>
<dbReference type="EMBL" id="JAOQJZ010000002">
    <property type="protein sequence ID" value="MCU6704794.1"/>
    <property type="molecule type" value="Genomic_DNA"/>
</dbReference>
<keyword evidence="1" id="KW-0732">Signal</keyword>